<dbReference type="InterPro" id="IPR029016">
    <property type="entry name" value="GAF-like_dom_sf"/>
</dbReference>
<dbReference type="InterPro" id="IPR005467">
    <property type="entry name" value="His_kinase_dom"/>
</dbReference>
<dbReference type="Pfam" id="PF08448">
    <property type="entry name" value="PAS_4"/>
    <property type="match status" value="1"/>
</dbReference>
<keyword evidence="1" id="KW-0285">Flavoprotein</keyword>
<evidence type="ECO:0000256" key="2">
    <source>
        <dbReference type="ARBA" id="ARBA00022643"/>
    </source>
</evidence>
<dbReference type="PANTHER" id="PTHR47429:SF2">
    <property type="entry name" value="PROTEIN TWIN LOV 1"/>
    <property type="match status" value="1"/>
</dbReference>
<dbReference type="InterPro" id="IPR000014">
    <property type="entry name" value="PAS"/>
</dbReference>
<dbReference type="RefSeq" id="WP_097008776.1">
    <property type="nucleotide sequence ID" value="NZ_OBEJ01000002.1"/>
</dbReference>
<evidence type="ECO:0000256" key="3">
    <source>
        <dbReference type="ARBA" id="ARBA00022991"/>
    </source>
</evidence>
<dbReference type="SMART" id="SM00086">
    <property type="entry name" value="PAC"/>
    <property type="match status" value="1"/>
</dbReference>
<dbReference type="SUPFAM" id="SSF55781">
    <property type="entry name" value="GAF domain-like"/>
    <property type="match status" value="1"/>
</dbReference>
<keyword evidence="3" id="KW-0157">Chromophore</keyword>
<feature type="domain" description="Histidine kinase" evidence="4">
    <location>
        <begin position="445"/>
        <end position="653"/>
    </location>
</feature>
<evidence type="ECO:0000259" key="4">
    <source>
        <dbReference type="PROSITE" id="PS50109"/>
    </source>
</evidence>
<evidence type="ECO:0000256" key="1">
    <source>
        <dbReference type="ARBA" id="ARBA00022630"/>
    </source>
</evidence>
<gene>
    <name evidence="7" type="ORF">SAMN06269185_1848</name>
</gene>
<evidence type="ECO:0000259" key="5">
    <source>
        <dbReference type="PROSITE" id="PS50112"/>
    </source>
</evidence>
<dbReference type="CDD" id="cd00130">
    <property type="entry name" value="PAS"/>
    <property type="match status" value="2"/>
</dbReference>
<evidence type="ECO:0000313" key="8">
    <source>
        <dbReference type="Proteomes" id="UP000219453"/>
    </source>
</evidence>
<dbReference type="InterPro" id="IPR003018">
    <property type="entry name" value="GAF"/>
</dbReference>
<dbReference type="NCBIfam" id="TIGR00229">
    <property type="entry name" value="sensory_box"/>
    <property type="match status" value="2"/>
</dbReference>
<dbReference type="InterPro" id="IPR000700">
    <property type="entry name" value="PAS-assoc_C"/>
</dbReference>
<feature type="domain" description="PAS" evidence="5">
    <location>
        <begin position="189"/>
        <end position="229"/>
    </location>
</feature>
<dbReference type="EMBL" id="OBEJ01000002">
    <property type="protein sequence ID" value="SNZ12643.1"/>
    <property type="molecule type" value="Genomic_DNA"/>
</dbReference>
<dbReference type="Pfam" id="PF13426">
    <property type="entry name" value="PAS_9"/>
    <property type="match status" value="1"/>
</dbReference>
<dbReference type="SUPFAM" id="SSF55785">
    <property type="entry name" value="PYP-like sensor domain (PAS domain)"/>
    <property type="match status" value="2"/>
</dbReference>
<dbReference type="SMART" id="SM00091">
    <property type="entry name" value="PAS"/>
    <property type="match status" value="2"/>
</dbReference>
<protein>
    <submittedName>
        <fullName evidence="7">PAS domain S-box-containing protein</fullName>
    </submittedName>
</protein>
<dbReference type="Proteomes" id="UP000219453">
    <property type="component" value="Unassembled WGS sequence"/>
</dbReference>
<dbReference type="SMART" id="SM00387">
    <property type="entry name" value="HATPase_c"/>
    <property type="match status" value="1"/>
</dbReference>
<dbReference type="AlphaFoldDB" id="A0A285NUP8"/>
<dbReference type="OrthoDB" id="230688at2157"/>
<feature type="domain" description="PAC" evidence="6">
    <location>
        <begin position="389"/>
        <end position="441"/>
    </location>
</feature>
<dbReference type="Gene3D" id="3.30.450.40">
    <property type="match status" value="1"/>
</dbReference>
<feature type="domain" description="PAS" evidence="5">
    <location>
        <begin position="313"/>
        <end position="386"/>
    </location>
</feature>
<dbReference type="PROSITE" id="PS50109">
    <property type="entry name" value="HIS_KIN"/>
    <property type="match status" value="1"/>
</dbReference>
<dbReference type="InterPro" id="IPR036890">
    <property type="entry name" value="HATPase_C_sf"/>
</dbReference>
<evidence type="ECO:0000259" key="6">
    <source>
        <dbReference type="PROSITE" id="PS50113"/>
    </source>
</evidence>
<dbReference type="Gene3D" id="3.30.565.10">
    <property type="entry name" value="Histidine kinase-like ATPase, C-terminal domain"/>
    <property type="match status" value="1"/>
</dbReference>
<name>A0A285NUP8_NATPI</name>
<organism evidence="7 8">
    <name type="scientific">Natronoarchaeum philippinense</name>
    <dbReference type="NCBI Taxonomy" id="558529"/>
    <lineage>
        <taxon>Archaea</taxon>
        <taxon>Methanobacteriati</taxon>
        <taxon>Methanobacteriota</taxon>
        <taxon>Stenosarchaea group</taxon>
        <taxon>Halobacteria</taxon>
        <taxon>Halobacteriales</taxon>
        <taxon>Natronoarchaeaceae</taxon>
    </lineage>
</organism>
<keyword evidence="8" id="KW-1185">Reference proteome</keyword>
<keyword evidence="2" id="KW-0288">FMN</keyword>
<dbReference type="Gene3D" id="3.30.450.20">
    <property type="entry name" value="PAS domain"/>
    <property type="match status" value="2"/>
</dbReference>
<dbReference type="Pfam" id="PF02518">
    <property type="entry name" value="HATPase_c"/>
    <property type="match status" value="1"/>
</dbReference>
<sequence length="653" mass="73167">MSRDRSEDHHRLRRRQETLLELTTNEAVVDGNFEAAARQITEAAVEILGVSRVNIWLFDDDITVMRCVDHFDAETGEHSSGRELAIGNYSRYFQALKSHRTIAVTDTHSDERTRELVADYLGPNDIASLLDATLRSEGEVVGVVCFEHVGETREWTGDDVQFAGDLADIVHRALRNRESAAQREQLEFRQSLLEAQHEAFPNGVLVVNDDGDILSYNDRFRELWGVSTELLNDGSVDEVFAAIRSSVADEDAFRQAIEQLFETPRTTSSGVLELDDGRTVEWYSTAVTGSSGAHYGRLWITRDITARRDSQAELERKNRAIDEAPIGITLADANHPDNAVSYVNDQFTDITGYSKAETLGRNCRFLQGDHTEAEPVAELRAAIEEEQATTVELRNYRKDGSKFWNRVTIAPVRDEDGAVVNYVGFQRDVTEYREATRQLKVLHRVLRHNLSNQLTIIRGYADEVARSTNGEVAEMAAVIVEEIDRLVDVMDKHREIVRLLDEQPPPLRLDLDATVDRVVDDIRQEYPEAELSVTRPDETIGDVRAIPALEHALHELLVNAIIHDESDAPTVGVEISPDGDDTVSVRITDRGPKIPPEEAQILTGEQEVTPLDHGIGMGLWLVYLVVTLSQGDVELEANSDEKSIVHVELPRAT</sequence>
<proteinExistence type="predicted"/>
<dbReference type="PROSITE" id="PS50113">
    <property type="entry name" value="PAC"/>
    <property type="match status" value="1"/>
</dbReference>
<reference evidence="8" key="1">
    <citation type="submission" date="2017-09" db="EMBL/GenBank/DDBJ databases">
        <authorList>
            <person name="Varghese N."/>
            <person name="Submissions S."/>
        </authorList>
    </citation>
    <scope>NUCLEOTIDE SEQUENCE [LARGE SCALE GENOMIC DNA]</scope>
    <source>
        <strain evidence="8">DSM 27208</strain>
    </source>
</reference>
<dbReference type="PANTHER" id="PTHR47429">
    <property type="entry name" value="PROTEIN TWIN LOV 1"/>
    <property type="match status" value="1"/>
</dbReference>
<dbReference type="InterPro" id="IPR003594">
    <property type="entry name" value="HATPase_dom"/>
</dbReference>
<dbReference type="InterPro" id="IPR013656">
    <property type="entry name" value="PAS_4"/>
</dbReference>
<dbReference type="InterPro" id="IPR035965">
    <property type="entry name" value="PAS-like_dom_sf"/>
</dbReference>
<dbReference type="PROSITE" id="PS50112">
    <property type="entry name" value="PAS"/>
    <property type="match status" value="2"/>
</dbReference>
<dbReference type="SMART" id="SM00065">
    <property type="entry name" value="GAF"/>
    <property type="match status" value="1"/>
</dbReference>
<dbReference type="Pfam" id="PF01590">
    <property type="entry name" value="GAF"/>
    <property type="match status" value="1"/>
</dbReference>
<evidence type="ECO:0000313" key="7">
    <source>
        <dbReference type="EMBL" id="SNZ12643.1"/>
    </source>
</evidence>
<dbReference type="InterPro" id="IPR001610">
    <property type="entry name" value="PAC"/>
</dbReference>
<dbReference type="SUPFAM" id="SSF55874">
    <property type="entry name" value="ATPase domain of HSP90 chaperone/DNA topoisomerase II/histidine kinase"/>
    <property type="match status" value="1"/>
</dbReference>
<accession>A0A285NUP8</accession>